<gene>
    <name evidence="3" type="ORF">BMF94_6286</name>
</gene>
<dbReference type="InterPro" id="IPR037239">
    <property type="entry name" value="OSBP_sf"/>
</dbReference>
<dbReference type="Gene3D" id="3.30.70.3490">
    <property type="match status" value="1"/>
</dbReference>
<accession>A0A2S5B1P6</accession>
<dbReference type="EMBL" id="PJQD01000098">
    <property type="protein sequence ID" value="POY70703.1"/>
    <property type="molecule type" value="Genomic_DNA"/>
</dbReference>
<dbReference type="PROSITE" id="PS01013">
    <property type="entry name" value="OSBP"/>
    <property type="match status" value="1"/>
</dbReference>
<name>A0A2S5B1P6_9BASI</name>
<sequence>MSDEASSVPAAQKSGWGQFLKSLASFSGDLSGLTAPPFILSPTSLSEFPSYWGEPKDLFAAIADGATPEERQLRVTRWFLATLSGQFTRREKETGSEKKPLNPFLGEQFLGEWDNGDLVLTVEQVSHHPPITAYRLENKKKGIVWEGNCAQKTSFSARQISVKQVGHGLLKLKLADGSTETYLVTLPQLKIEGLWTGRPYVDLTDVSYIQGSHGLTTTVKYSGAGWISGSSHRHTTTITSGLNGPKLYEITGTWTGESKFAKHSKDKKEGEVFLDADEHVERERVSVKPVEAQNEFESRRAWKAVADGIRSGDYDAASTAKGALENSERQKRKDEQAAGAPFQLRLFDHVPNDPEYAQLAALLKFKPETEDSWRLKPSAGR</sequence>
<keyword evidence="4" id="KW-1185">Reference proteome</keyword>
<dbReference type="Gene3D" id="6.10.250.1430">
    <property type="match status" value="1"/>
</dbReference>
<dbReference type="PANTHER" id="PTHR10972:SF184">
    <property type="entry name" value="OXYSTEROL-BINDING PROTEIN HOMOLOG 4-RELATED"/>
    <property type="match status" value="1"/>
</dbReference>
<dbReference type="InterPro" id="IPR018494">
    <property type="entry name" value="Oxysterol-bd_CS"/>
</dbReference>
<dbReference type="Proteomes" id="UP000237144">
    <property type="component" value="Unassembled WGS sequence"/>
</dbReference>
<dbReference type="PANTHER" id="PTHR10972">
    <property type="entry name" value="OXYSTEROL-BINDING PROTEIN-RELATED"/>
    <property type="match status" value="1"/>
</dbReference>
<dbReference type="SUPFAM" id="SSF144000">
    <property type="entry name" value="Oxysterol-binding protein-like"/>
    <property type="match status" value="1"/>
</dbReference>
<dbReference type="GO" id="GO:0016020">
    <property type="term" value="C:membrane"/>
    <property type="evidence" value="ECO:0007669"/>
    <property type="project" value="TreeGrafter"/>
</dbReference>
<proteinExistence type="inferred from homology"/>
<evidence type="ECO:0000313" key="3">
    <source>
        <dbReference type="EMBL" id="POY70703.1"/>
    </source>
</evidence>
<dbReference type="GO" id="GO:0008142">
    <property type="term" value="F:oxysterol binding"/>
    <property type="evidence" value="ECO:0007669"/>
    <property type="project" value="TreeGrafter"/>
</dbReference>
<evidence type="ECO:0000256" key="1">
    <source>
        <dbReference type="ARBA" id="ARBA00008842"/>
    </source>
</evidence>
<dbReference type="Pfam" id="PF01237">
    <property type="entry name" value="Oxysterol_BP"/>
    <property type="match status" value="1"/>
</dbReference>
<dbReference type="OrthoDB" id="14833at2759"/>
<organism evidence="3 4">
    <name type="scientific">Rhodotorula taiwanensis</name>
    <dbReference type="NCBI Taxonomy" id="741276"/>
    <lineage>
        <taxon>Eukaryota</taxon>
        <taxon>Fungi</taxon>
        <taxon>Dikarya</taxon>
        <taxon>Basidiomycota</taxon>
        <taxon>Pucciniomycotina</taxon>
        <taxon>Microbotryomycetes</taxon>
        <taxon>Sporidiobolales</taxon>
        <taxon>Sporidiobolaceae</taxon>
        <taxon>Rhodotorula</taxon>
    </lineage>
</organism>
<reference evidence="3 4" key="1">
    <citation type="journal article" date="2018" name="Front. Microbiol.">
        <title>Prospects for Fungal Bioremediation of Acidic Radioactive Waste Sites: Characterization and Genome Sequence of Rhodotorula taiwanensis MD1149.</title>
        <authorList>
            <person name="Tkavc R."/>
            <person name="Matrosova V.Y."/>
            <person name="Grichenko O.E."/>
            <person name="Gostincar C."/>
            <person name="Volpe R.P."/>
            <person name="Klimenkova P."/>
            <person name="Gaidamakova E.K."/>
            <person name="Zhou C.E."/>
            <person name="Stewart B.J."/>
            <person name="Lyman M.G."/>
            <person name="Malfatti S.A."/>
            <person name="Rubinfeld B."/>
            <person name="Courtot M."/>
            <person name="Singh J."/>
            <person name="Dalgard C.L."/>
            <person name="Hamilton T."/>
            <person name="Frey K.G."/>
            <person name="Gunde-Cimerman N."/>
            <person name="Dugan L."/>
            <person name="Daly M.J."/>
        </authorList>
    </citation>
    <scope>NUCLEOTIDE SEQUENCE [LARGE SCALE GENOMIC DNA]</scope>
    <source>
        <strain evidence="3 4">MD1149</strain>
    </source>
</reference>
<evidence type="ECO:0000313" key="4">
    <source>
        <dbReference type="Proteomes" id="UP000237144"/>
    </source>
</evidence>
<comment type="similarity">
    <text evidence="1 2">Belongs to the OSBP family.</text>
</comment>
<protein>
    <recommendedName>
        <fullName evidence="5">Oxysterol-binding protein</fullName>
    </recommendedName>
</protein>
<dbReference type="Gene3D" id="1.10.287.2720">
    <property type="match status" value="1"/>
</dbReference>
<evidence type="ECO:0008006" key="5">
    <source>
        <dbReference type="Google" id="ProtNLM"/>
    </source>
</evidence>
<dbReference type="InterPro" id="IPR000648">
    <property type="entry name" value="Oxysterol-bd"/>
</dbReference>
<comment type="caution">
    <text evidence="3">The sequence shown here is derived from an EMBL/GenBank/DDBJ whole genome shotgun (WGS) entry which is preliminary data.</text>
</comment>
<dbReference type="Gene3D" id="2.40.160.120">
    <property type="match status" value="1"/>
</dbReference>
<dbReference type="AlphaFoldDB" id="A0A2S5B1P6"/>
<dbReference type="STRING" id="741276.A0A2S5B1P6"/>
<evidence type="ECO:0000256" key="2">
    <source>
        <dbReference type="RuleBase" id="RU003844"/>
    </source>
</evidence>
<dbReference type="GO" id="GO:0005829">
    <property type="term" value="C:cytosol"/>
    <property type="evidence" value="ECO:0007669"/>
    <property type="project" value="TreeGrafter"/>
</dbReference>